<gene>
    <name evidence="5" type="ORF">D1Z90_13455</name>
</gene>
<sequence length="739" mass="81773">MHAFYRLTSPVRGRYFNLSRTALLGSMLTLSLSAQGGAFSSCPSKAFLLQGKPVATYGVNLVTGNFEQLSDSPGINANINGVGFNESDRYIYGFDTSNLNLVRLGDDFQSETLNVSGLPSNTSFFVGDVANHHYYLYRTGVGFYKINLAPLDSDSQGQLTAELISANSNIRLTDFAFHPQSKKLYGVDNKTGVLYQIDPDTGATQALGDTGETGTFGAMYFDVNGYFYLSRNQDGLIYRIDLSSVDQQADPHATGLDVSAVLFSSGPMSSQNDGARCANAPLIDEDSPSNIDFGDAPATYGTRLADNGARHLLDGETYLGLAAPDGDYDGYQSPDSDDTHQANNDSFDDEDGVQFVTAFEIGLDSVVRVIASKPGYLNAWFDWDQNGQFEASQEHDLNDVYLQQGINIIQLRVPQQALAGNTWSRFRFSQQAGLGPTGGSSSGEVEDHQIAIVDGDVLYQHFPSESGVVTLVYEDQWPATDDYDMNDVVMAYRTTQIIRDGQVIRVDIHGKLLALGGSYHSGFGIALPNILTSQINQEAVRLWHNGQLQTESGRQGADTFPILELNNQFAVVTVKQDLWQGTQSNCEYFRTEKGCDQSPQFEFDLSIPFNEPINIANFPNAALDPFIFATPGFYHGDNFTNQAGRSLEIHLVDQAPTERFNPAFYGLAQDTSEPTKNRYFRNANHLPWALMIPGEWQWPKERQGLLHAYPRFKSFVESNGVNDWNWFEPKHANETYLFK</sequence>
<evidence type="ECO:0000259" key="2">
    <source>
        <dbReference type="Pfam" id="PF16130"/>
    </source>
</evidence>
<dbReference type="EMBL" id="QZCH01000017">
    <property type="protein sequence ID" value="RJG42473.1"/>
    <property type="molecule type" value="Genomic_DNA"/>
</dbReference>
<feature type="region of interest" description="Disordered" evidence="1">
    <location>
        <begin position="324"/>
        <end position="349"/>
    </location>
</feature>
<feature type="domain" description="DUF4842" evidence="2">
    <location>
        <begin position="501"/>
        <end position="727"/>
    </location>
</feature>
<accession>A0A418YD98</accession>
<evidence type="ECO:0000313" key="5">
    <source>
        <dbReference type="EMBL" id="RJG42473.1"/>
    </source>
</evidence>
<reference evidence="5 6" key="2">
    <citation type="submission" date="2019-01" db="EMBL/GenBank/DDBJ databases">
        <title>Motilimonas pumilus sp. nov., isolated from the gut of sea cucumber (Apostichopus japonicus).</title>
        <authorList>
            <person name="Wang F.-Q."/>
            <person name="Ren L.-H."/>
            <person name="Lin Y.-W."/>
            <person name="Sun G.-H."/>
            <person name="Du Z.-J."/>
            <person name="Zhao J.-X."/>
            <person name="Liu X.-J."/>
            <person name="Liu L.-J."/>
        </authorList>
    </citation>
    <scope>NUCLEOTIDE SEQUENCE [LARGE SCALE GENOMIC DNA]</scope>
    <source>
        <strain evidence="5 6">PLHSC7-2</strain>
    </source>
</reference>
<name>A0A418YD98_9GAMM</name>
<dbReference type="SUPFAM" id="SSF63825">
    <property type="entry name" value="YWTD domain"/>
    <property type="match status" value="1"/>
</dbReference>
<comment type="caution">
    <text evidence="5">The sequence shown here is derived from an EMBL/GenBank/DDBJ whole genome shotgun (WGS) entry which is preliminary data.</text>
</comment>
<dbReference type="Pfam" id="PF16130">
    <property type="entry name" value="DUF4842"/>
    <property type="match status" value="1"/>
</dbReference>
<dbReference type="Pfam" id="PF21959">
    <property type="entry name" value="DUF6923"/>
    <property type="match status" value="1"/>
</dbReference>
<dbReference type="InterPro" id="IPR045474">
    <property type="entry name" value="GEVED"/>
</dbReference>
<evidence type="ECO:0000256" key="1">
    <source>
        <dbReference type="SAM" id="MobiDB-lite"/>
    </source>
</evidence>
<dbReference type="InterPro" id="IPR031025">
    <property type="entry name" value="LruC_dom"/>
</dbReference>
<dbReference type="AlphaFoldDB" id="A0A418YD98"/>
<evidence type="ECO:0000313" key="6">
    <source>
        <dbReference type="Proteomes" id="UP000283255"/>
    </source>
</evidence>
<proteinExistence type="predicted"/>
<organism evidence="5 6">
    <name type="scientific">Motilimonas pumila</name>
    <dbReference type="NCBI Taxonomy" id="2303987"/>
    <lineage>
        <taxon>Bacteria</taxon>
        <taxon>Pseudomonadati</taxon>
        <taxon>Pseudomonadota</taxon>
        <taxon>Gammaproteobacteria</taxon>
        <taxon>Alteromonadales</taxon>
        <taxon>Alteromonadales genera incertae sedis</taxon>
        <taxon>Motilimonas</taxon>
    </lineage>
</organism>
<dbReference type="NCBIfam" id="TIGR04456">
    <property type="entry name" value="LruC_dom"/>
    <property type="match status" value="1"/>
</dbReference>
<keyword evidence="6" id="KW-1185">Reference proteome</keyword>
<dbReference type="InterPro" id="IPR054215">
    <property type="entry name" value="DUF6923"/>
</dbReference>
<dbReference type="RefSeq" id="WP_119911295.1">
    <property type="nucleotide sequence ID" value="NZ_QZCH01000017.1"/>
</dbReference>
<dbReference type="OrthoDB" id="1204817at2"/>
<feature type="domain" description="GEVED" evidence="3">
    <location>
        <begin position="376"/>
        <end position="450"/>
    </location>
</feature>
<evidence type="ECO:0000259" key="4">
    <source>
        <dbReference type="Pfam" id="PF21959"/>
    </source>
</evidence>
<dbReference type="InterPro" id="IPR032295">
    <property type="entry name" value="DUF4842"/>
</dbReference>
<dbReference type="Pfam" id="PF20009">
    <property type="entry name" value="GEVED"/>
    <property type="match status" value="1"/>
</dbReference>
<evidence type="ECO:0000259" key="3">
    <source>
        <dbReference type="Pfam" id="PF20009"/>
    </source>
</evidence>
<feature type="domain" description="DUF6923" evidence="4">
    <location>
        <begin position="72"/>
        <end position="278"/>
    </location>
</feature>
<dbReference type="Proteomes" id="UP000283255">
    <property type="component" value="Unassembled WGS sequence"/>
</dbReference>
<protein>
    <submittedName>
        <fullName evidence="5">LruC domain-containing protein</fullName>
    </submittedName>
</protein>
<reference evidence="5 6" key="1">
    <citation type="submission" date="2018-09" db="EMBL/GenBank/DDBJ databases">
        <authorList>
            <person name="Wang F."/>
        </authorList>
    </citation>
    <scope>NUCLEOTIDE SEQUENCE [LARGE SCALE GENOMIC DNA]</scope>
    <source>
        <strain evidence="5 6">PLHSC7-2</strain>
    </source>
</reference>